<dbReference type="EMBL" id="JAHESC010000008">
    <property type="protein sequence ID" value="MBT1686416.1"/>
    <property type="molecule type" value="Genomic_DNA"/>
</dbReference>
<dbReference type="PROSITE" id="PS51257">
    <property type="entry name" value="PROKAR_LIPOPROTEIN"/>
    <property type="match status" value="1"/>
</dbReference>
<dbReference type="Proteomes" id="UP001319180">
    <property type="component" value="Unassembled WGS sequence"/>
</dbReference>
<keyword evidence="4" id="KW-0808">Transferase</keyword>
<organism evidence="4 5">
    <name type="scientific">Dawidia soli</name>
    <dbReference type="NCBI Taxonomy" id="2782352"/>
    <lineage>
        <taxon>Bacteria</taxon>
        <taxon>Pseudomonadati</taxon>
        <taxon>Bacteroidota</taxon>
        <taxon>Cytophagia</taxon>
        <taxon>Cytophagales</taxon>
        <taxon>Chryseotaleaceae</taxon>
        <taxon>Dawidia</taxon>
    </lineage>
</organism>
<dbReference type="InterPro" id="IPR050640">
    <property type="entry name" value="Bact_2-comp_sensor_kinase"/>
</dbReference>
<dbReference type="Gene3D" id="3.30.565.10">
    <property type="entry name" value="Histidine kinase-like ATPase, C-terminal domain"/>
    <property type="match status" value="1"/>
</dbReference>
<name>A0AAP2D6R8_9BACT</name>
<proteinExistence type="predicted"/>
<dbReference type="GO" id="GO:0016020">
    <property type="term" value="C:membrane"/>
    <property type="evidence" value="ECO:0007669"/>
    <property type="project" value="InterPro"/>
</dbReference>
<feature type="domain" description="Signal transduction histidine kinase internal region" evidence="3">
    <location>
        <begin position="435"/>
        <end position="513"/>
    </location>
</feature>
<reference evidence="4 5" key="1">
    <citation type="submission" date="2021-05" db="EMBL/GenBank/DDBJ databases">
        <title>A Polyphasic approach of four new species of the genus Ohtaekwangia: Ohtaekwangia histidinii sp. nov., Ohtaekwangia cretensis sp. nov., Ohtaekwangia indiensis sp. nov., Ohtaekwangia reichenbachii sp. nov. from diverse environment.</title>
        <authorList>
            <person name="Octaviana S."/>
        </authorList>
    </citation>
    <scope>NUCLEOTIDE SEQUENCE [LARGE SCALE GENOMIC DNA]</scope>
    <source>
        <strain evidence="4 5">PWU37</strain>
    </source>
</reference>
<dbReference type="Pfam" id="PF06580">
    <property type="entry name" value="His_kinase"/>
    <property type="match status" value="1"/>
</dbReference>
<dbReference type="InterPro" id="IPR010559">
    <property type="entry name" value="Sig_transdc_His_kin_internal"/>
</dbReference>
<keyword evidence="5" id="KW-1185">Reference proteome</keyword>
<feature type="transmembrane region" description="Helical" evidence="2">
    <location>
        <begin position="393"/>
        <end position="413"/>
    </location>
</feature>
<protein>
    <submittedName>
        <fullName evidence="4">Histidine kinase</fullName>
    </submittedName>
</protein>
<dbReference type="GO" id="GO:0000155">
    <property type="term" value="F:phosphorelay sensor kinase activity"/>
    <property type="evidence" value="ECO:0007669"/>
    <property type="project" value="InterPro"/>
</dbReference>
<gene>
    <name evidence="4" type="ORF">KK078_07610</name>
</gene>
<feature type="coiled-coil region" evidence="1">
    <location>
        <begin position="417"/>
        <end position="444"/>
    </location>
</feature>
<evidence type="ECO:0000313" key="5">
    <source>
        <dbReference type="Proteomes" id="UP001319180"/>
    </source>
</evidence>
<evidence type="ECO:0000259" key="3">
    <source>
        <dbReference type="Pfam" id="PF06580"/>
    </source>
</evidence>
<dbReference type="Gene3D" id="1.25.40.10">
    <property type="entry name" value="Tetratricopeptide repeat domain"/>
    <property type="match status" value="1"/>
</dbReference>
<dbReference type="InterPro" id="IPR011990">
    <property type="entry name" value="TPR-like_helical_dom_sf"/>
</dbReference>
<keyword evidence="4" id="KW-0418">Kinase</keyword>
<dbReference type="InterPro" id="IPR036890">
    <property type="entry name" value="HATPase_C_sf"/>
</dbReference>
<accession>A0AAP2D6R8</accession>
<sequence>MNKLVARANPAPLAIACLLIASLFSCNKRDEKNPPVKNYVVSEYDYIQAFLAMDTLPAPKRIEQISLMLEEFDSTEYPGNPCYNYLHGYLLQLKNKSDSALIYYRNMKPDERSGLSILKEYAILASSTNEADIADSALMAAIMHVIAKAEKTKSPFTYKLYDLLARFYYRNQNSEKAAAYTHLYYKNHPFKDQITVRQRYHAILFILAVRDTDTKAMRVHLDSCRKLALLINDSLTLMRTYEGESQLQALTGHYAEAVNGYRKYFQYLKRKGLLDIVAFNNMAKIVLDNHQPDSAIHYFREAIRWAEENVPTADLTEIYGGLNETYWSMGDCRNAHIALDSVFQIYARNTEAIQATKIEQIHTRYETEKKDHAIASLQTTNALNEKIITQQRWIFAATGLLILIVLLFMYNLYRRRLLTERNEKLSLENKRMALEQKTRQMQLNPHFIYNAIANLQGLIGGGKKQEANAYLVSFSRLMRNILELNRHEMISLEDEITSLKNYIELQQMRFANMFDYRIDVQDLDTEAIMIPPMLLQPFVENAIEHGFKNISYKGQLQITIRLDVQRLHIDIGDNGVGIEEQPTALSGKTSLSRIITQERLDILFNNGSRKAWFETHTNAAFGKGTEVNIYIPVLAA</sequence>
<dbReference type="PANTHER" id="PTHR34220">
    <property type="entry name" value="SENSOR HISTIDINE KINASE YPDA"/>
    <property type="match status" value="1"/>
</dbReference>
<keyword evidence="1" id="KW-0175">Coiled coil</keyword>
<dbReference type="PANTHER" id="PTHR34220:SF7">
    <property type="entry name" value="SENSOR HISTIDINE KINASE YPDA"/>
    <property type="match status" value="1"/>
</dbReference>
<evidence type="ECO:0000256" key="2">
    <source>
        <dbReference type="SAM" id="Phobius"/>
    </source>
</evidence>
<dbReference type="RefSeq" id="WP_254089654.1">
    <property type="nucleotide sequence ID" value="NZ_JAHESC010000008.1"/>
</dbReference>
<evidence type="ECO:0000256" key="1">
    <source>
        <dbReference type="SAM" id="Coils"/>
    </source>
</evidence>
<evidence type="ECO:0000313" key="4">
    <source>
        <dbReference type="EMBL" id="MBT1686416.1"/>
    </source>
</evidence>
<comment type="caution">
    <text evidence="4">The sequence shown here is derived from an EMBL/GenBank/DDBJ whole genome shotgun (WGS) entry which is preliminary data.</text>
</comment>
<dbReference type="AlphaFoldDB" id="A0AAP2D6R8"/>
<dbReference type="SUPFAM" id="SSF48452">
    <property type="entry name" value="TPR-like"/>
    <property type="match status" value="1"/>
</dbReference>
<keyword evidence="2" id="KW-0472">Membrane</keyword>
<keyword evidence="2" id="KW-1133">Transmembrane helix</keyword>
<keyword evidence="2" id="KW-0812">Transmembrane</keyword>
<dbReference type="SUPFAM" id="SSF55874">
    <property type="entry name" value="ATPase domain of HSP90 chaperone/DNA topoisomerase II/histidine kinase"/>
    <property type="match status" value="1"/>
</dbReference>